<gene>
    <name evidence="8" type="ORF">Gocc_2148</name>
</gene>
<evidence type="ECO:0000259" key="7">
    <source>
        <dbReference type="PROSITE" id="PS50156"/>
    </source>
</evidence>
<sequence length="725" mass="77482">MERWTRFVLRHRWSFLIGWVAVFAVAGLASSKLSGLLTNRFTLPGTDSQRAERILQDHFGQRSTGSFTLVAKTDGGDAAALVPQVREAATRAAAKLPTGKLVSVQPLGDSVVAAQIVSDLDPADAKGSTDAMRAAAGPIAGAKLYLTGQAATEHDLDPVFAQDLKKGELYLAIPIALVILVFTFGTLSFLLPFAFSLVTIPTTLGIIWIFANFMELTTYLTNLVSLIGLGIAIDYSLLMVYRFREELRKGASTEDAVVTTMGTAGRAVVFSGTAVAIGLALLLFMPLPFMRGFGVGGLIIPTVSVVAALTFLPAVLSLLGRRLERVRLLPKTIMDRRADHERGFWAKLARWIMRRPWPVAIGATALLLLLAAPVLSLQLGPGSNEGIPKRLESVQGLDVLAAAVGAGATAPTALVIDTGKAGGTRDPEITAALGRLRRGLEADPQVARVDFAAGDRQHVDASGRYLNVQVIGKSDYGKPESLAFVDRLRGDIVPAARFPASARVVAGGGPPGGKDFISLTYSWFPWLVVAVLVATYVLLVRAFRSLLLPLKAIILNGLSIGAAYGLLVVVFKWGWGEPLGLIAYDQVEGWIPVMLFAMLFGLSMDYEVFLVSRMREEWDAGASNEDAVVVGLEKTGRLVTAAGLIMFAAFMGFVAGSIVGLQQFGFGLAAAILIDVTIVRSLLVPSAMKLFGHANWWLPEGVARILRVPSSPLGEHRPILRPAGK</sequence>
<evidence type="ECO:0000256" key="2">
    <source>
        <dbReference type="ARBA" id="ARBA00022475"/>
    </source>
</evidence>
<dbReference type="Proteomes" id="UP000254134">
    <property type="component" value="Unassembled WGS sequence"/>
</dbReference>
<reference evidence="8 9" key="1">
    <citation type="submission" date="2018-07" db="EMBL/GenBank/DDBJ databases">
        <title>High-quality-draft genome sequence of Gaiella occulta.</title>
        <authorList>
            <person name="Severino R."/>
            <person name="Froufe H.J.C."/>
            <person name="Rainey F.A."/>
            <person name="Barroso C."/>
            <person name="Albuquerque L."/>
            <person name="Lobo-Da-Cunha A."/>
            <person name="Da Costa M.S."/>
            <person name="Egas C."/>
        </authorList>
    </citation>
    <scope>NUCLEOTIDE SEQUENCE [LARGE SCALE GENOMIC DNA]</scope>
    <source>
        <strain evidence="8 9">F2-233</strain>
    </source>
</reference>
<evidence type="ECO:0000256" key="5">
    <source>
        <dbReference type="ARBA" id="ARBA00023136"/>
    </source>
</evidence>
<feature type="transmembrane region" description="Helical" evidence="6">
    <location>
        <begin position="264"/>
        <end position="287"/>
    </location>
</feature>
<feature type="transmembrane region" description="Helical" evidence="6">
    <location>
        <begin position="169"/>
        <end position="187"/>
    </location>
</feature>
<feature type="transmembrane region" description="Helical" evidence="6">
    <location>
        <begin position="357"/>
        <end position="379"/>
    </location>
</feature>
<reference evidence="9" key="2">
    <citation type="journal article" date="2019" name="MicrobiologyOpen">
        <title>High-quality draft genome sequence of Gaiella occulta isolated from a 150 meter deep mineral water borehole and comparison with the genome sequences of other deep-branching lineages of the phylum Actinobacteria.</title>
        <authorList>
            <person name="Severino R."/>
            <person name="Froufe H.J.C."/>
            <person name="Barroso C."/>
            <person name="Albuquerque L."/>
            <person name="Lobo-da-Cunha A."/>
            <person name="da Costa M.S."/>
            <person name="Egas C."/>
        </authorList>
    </citation>
    <scope>NUCLEOTIDE SEQUENCE [LARGE SCALE GENOMIC DNA]</scope>
    <source>
        <strain evidence="9">F2-233</strain>
    </source>
</reference>
<dbReference type="RefSeq" id="WP_114796576.1">
    <property type="nucleotide sequence ID" value="NZ_QQZY01000005.1"/>
</dbReference>
<dbReference type="EMBL" id="QQZY01000005">
    <property type="protein sequence ID" value="RDI74051.1"/>
    <property type="molecule type" value="Genomic_DNA"/>
</dbReference>
<keyword evidence="3 6" id="KW-0812">Transmembrane</keyword>
<name>A0A7M2YV86_9ACTN</name>
<dbReference type="InterPro" id="IPR050545">
    <property type="entry name" value="Mycobact_MmpL"/>
</dbReference>
<dbReference type="AlphaFoldDB" id="A0A7M2YV86"/>
<dbReference type="InterPro" id="IPR004869">
    <property type="entry name" value="MMPL_dom"/>
</dbReference>
<dbReference type="Pfam" id="PF03176">
    <property type="entry name" value="MMPL"/>
    <property type="match status" value="2"/>
</dbReference>
<dbReference type="PANTHER" id="PTHR33406">
    <property type="entry name" value="MEMBRANE PROTEIN MJ1562-RELATED"/>
    <property type="match status" value="1"/>
</dbReference>
<dbReference type="Gene3D" id="1.20.1640.10">
    <property type="entry name" value="Multidrug efflux transporter AcrB transmembrane domain"/>
    <property type="match status" value="2"/>
</dbReference>
<proteinExistence type="predicted"/>
<keyword evidence="2" id="KW-1003">Cell membrane</keyword>
<feature type="transmembrane region" description="Helical" evidence="6">
    <location>
        <begin position="194"/>
        <end position="211"/>
    </location>
</feature>
<dbReference type="InterPro" id="IPR000731">
    <property type="entry name" value="SSD"/>
</dbReference>
<feature type="transmembrane region" description="Helical" evidence="6">
    <location>
        <begin position="664"/>
        <end position="683"/>
    </location>
</feature>
<feature type="domain" description="SSD" evidence="7">
    <location>
        <begin position="197"/>
        <end position="318"/>
    </location>
</feature>
<comment type="subcellular location">
    <subcellularLocation>
        <location evidence="1">Cell membrane</location>
        <topology evidence="1">Multi-pass membrane protein</topology>
    </subcellularLocation>
</comment>
<dbReference type="PROSITE" id="PS50156">
    <property type="entry name" value="SSD"/>
    <property type="match status" value="1"/>
</dbReference>
<feature type="transmembrane region" description="Helical" evidence="6">
    <location>
        <begin position="638"/>
        <end position="658"/>
    </location>
</feature>
<comment type="caution">
    <text evidence="8">The sequence shown here is derived from an EMBL/GenBank/DDBJ whole genome shotgun (WGS) entry which is preliminary data.</text>
</comment>
<keyword evidence="5 6" id="KW-0472">Membrane</keyword>
<dbReference type="SUPFAM" id="SSF82866">
    <property type="entry name" value="Multidrug efflux transporter AcrB transmembrane domain"/>
    <property type="match status" value="2"/>
</dbReference>
<evidence type="ECO:0000313" key="8">
    <source>
        <dbReference type="EMBL" id="RDI74051.1"/>
    </source>
</evidence>
<evidence type="ECO:0000313" key="9">
    <source>
        <dbReference type="Proteomes" id="UP000254134"/>
    </source>
</evidence>
<keyword evidence="4 6" id="KW-1133">Transmembrane helix</keyword>
<protein>
    <submittedName>
        <fullName evidence="8">RND-type drug exporter</fullName>
    </submittedName>
</protein>
<dbReference type="GO" id="GO:0005886">
    <property type="term" value="C:plasma membrane"/>
    <property type="evidence" value="ECO:0007669"/>
    <property type="project" value="UniProtKB-SubCell"/>
</dbReference>
<evidence type="ECO:0000256" key="6">
    <source>
        <dbReference type="SAM" id="Phobius"/>
    </source>
</evidence>
<feature type="transmembrane region" description="Helical" evidence="6">
    <location>
        <begin position="523"/>
        <end position="540"/>
    </location>
</feature>
<feature type="transmembrane region" description="Helical" evidence="6">
    <location>
        <begin position="587"/>
        <end position="606"/>
    </location>
</feature>
<feature type="transmembrane region" description="Helical" evidence="6">
    <location>
        <begin position="293"/>
        <end position="319"/>
    </location>
</feature>
<accession>A0A7M2YV86</accession>
<dbReference type="PANTHER" id="PTHR33406:SF13">
    <property type="entry name" value="MEMBRANE PROTEIN YDFJ"/>
    <property type="match status" value="1"/>
</dbReference>
<organism evidence="8 9">
    <name type="scientific">Gaiella occulta</name>
    <dbReference type="NCBI Taxonomy" id="1002870"/>
    <lineage>
        <taxon>Bacteria</taxon>
        <taxon>Bacillati</taxon>
        <taxon>Actinomycetota</taxon>
        <taxon>Thermoleophilia</taxon>
        <taxon>Gaiellales</taxon>
        <taxon>Gaiellaceae</taxon>
        <taxon>Gaiella</taxon>
    </lineage>
</organism>
<feature type="transmembrane region" description="Helical" evidence="6">
    <location>
        <begin position="552"/>
        <end position="575"/>
    </location>
</feature>
<feature type="transmembrane region" description="Helical" evidence="6">
    <location>
        <begin position="223"/>
        <end position="243"/>
    </location>
</feature>
<keyword evidence="9" id="KW-1185">Reference proteome</keyword>
<evidence type="ECO:0000256" key="3">
    <source>
        <dbReference type="ARBA" id="ARBA00022692"/>
    </source>
</evidence>
<evidence type="ECO:0000256" key="4">
    <source>
        <dbReference type="ARBA" id="ARBA00022989"/>
    </source>
</evidence>
<dbReference type="OrthoDB" id="7051771at2"/>
<evidence type="ECO:0000256" key="1">
    <source>
        <dbReference type="ARBA" id="ARBA00004651"/>
    </source>
</evidence>